<feature type="region of interest" description="Disordered" evidence="1">
    <location>
        <begin position="166"/>
        <end position="185"/>
    </location>
</feature>
<name>A0A9W8RNQ4_9HYPO</name>
<organism evidence="2 3">
    <name type="scientific">Fusarium torreyae</name>
    <dbReference type="NCBI Taxonomy" id="1237075"/>
    <lineage>
        <taxon>Eukaryota</taxon>
        <taxon>Fungi</taxon>
        <taxon>Dikarya</taxon>
        <taxon>Ascomycota</taxon>
        <taxon>Pezizomycotina</taxon>
        <taxon>Sordariomycetes</taxon>
        <taxon>Hypocreomycetidae</taxon>
        <taxon>Hypocreales</taxon>
        <taxon>Nectriaceae</taxon>
        <taxon>Fusarium</taxon>
    </lineage>
</organism>
<evidence type="ECO:0000313" key="3">
    <source>
        <dbReference type="Proteomes" id="UP001152049"/>
    </source>
</evidence>
<dbReference type="EMBL" id="JAOQAZ010000035">
    <property type="protein sequence ID" value="KAJ4248765.1"/>
    <property type="molecule type" value="Genomic_DNA"/>
</dbReference>
<dbReference type="AlphaFoldDB" id="A0A9W8RNQ4"/>
<reference evidence="2" key="1">
    <citation type="submission" date="2022-09" db="EMBL/GenBank/DDBJ databases">
        <title>Fusarium specimens isolated from Avocado Roots.</title>
        <authorList>
            <person name="Stajich J."/>
            <person name="Roper C."/>
            <person name="Heimlech-Rivalta G."/>
        </authorList>
    </citation>
    <scope>NUCLEOTIDE SEQUENCE</scope>
    <source>
        <strain evidence="2">CF00136</strain>
    </source>
</reference>
<protein>
    <submittedName>
        <fullName evidence="2">Uncharacterized protein</fullName>
    </submittedName>
</protein>
<accession>A0A9W8RNQ4</accession>
<evidence type="ECO:0000256" key="1">
    <source>
        <dbReference type="SAM" id="MobiDB-lite"/>
    </source>
</evidence>
<comment type="caution">
    <text evidence="2">The sequence shown here is derived from an EMBL/GenBank/DDBJ whole genome shotgun (WGS) entry which is preliminary data.</text>
</comment>
<gene>
    <name evidence="2" type="ORF">NW762_012603</name>
</gene>
<proteinExistence type="predicted"/>
<keyword evidence="3" id="KW-1185">Reference proteome</keyword>
<dbReference type="OrthoDB" id="5076294at2759"/>
<sequence length="278" mass="30710">MYRYRLLSAQAKNQNESLYRNPSSGNKHSYFFLNQAAQTSSSIIASLVPIDPKGITAYYHGLGRKLVLKAEGKIPGCFFLPCFEQDIWYGGLRFSIKAYSGGFAKLPDEQNFKFEFELPILLPVPHFNNRSVLVETAFSTSKINVVYIEWPESPEDEEVSLKITAGETTAPTSNSDKKSANTTSIVTPKDQGTLEIIALVAKELSSWVDIDFNPEFIKLASTYTSMTASSSGPFLGPRFRLDWLTLSGSISPLKQSSMILPFQSGLQLPTSSGSFSLT</sequence>
<dbReference type="Proteomes" id="UP001152049">
    <property type="component" value="Unassembled WGS sequence"/>
</dbReference>
<evidence type="ECO:0000313" key="2">
    <source>
        <dbReference type="EMBL" id="KAJ4248765.1"/>
    </source>
</evidence>